<organism evidence="3 4">
    <name type="scientific">Leptospira sarikeiensis</name>
    <dbReference type="NCBI Taxonomy" id="2484943"/>
    <lineage>
        <taxon>Bacteria</taxon>
        <taxon>Pseudomonadati</taxon>
        <taxon>Spirochaetota</taxon>
        <taxon>Spirochaetia</taxon>
        <taxon>Leptospirales</taxon>
        <taxon>Leptospiraceae</taxon>
        <taxon>Leptospira</taxon>
    </lineage>
</organism>
<dbReference type="OrthoDB" id="344179at2"/>
<sequence>MKIRLRILTILSLLLWGTYIQAQQDTFRLDNDSASVANSINVEVLKDGKSVRISWEPPRETGEIIVARSSSIIDNPEKCYISDSLGKFPSGVGNSVNQIYDYNLKPGTYYYAVILAHHVRKKDVKLAANRNYTTIPIVIENNPPPQTNNNYPPANTTNNFPPANTNQPPPEEQKYLSDNARVTDISVKREGQYLRISWEPYPKGIQGETIYTIYKSAEPMSSMSLMRKAEKLAEVSHPENSFLDQDLTKSQTLYYGVSVKQGLKEVLPLVQNQSFIRQFYVFEQDKRKPPKESDEVTNPQFAYDEMHVKDLKATSVDGGVRLDWKAPDRADENTIYSIYQAIKPLSGGVSTFLGGNVKKLGEVGHPDTNVMVRMKPYSGAIYFGVTVKRGDLEDFTLTLDESFVAIGSGPAGPSEDNSNNQTADNNEKPKNDSNNNNNGNQDQNNQNNQNNQQNNQNGQNDQRQPLIVEQEEPSNEEIDRVLKDTYWKNEYGEAVKQLAAYASSNDIDIRGKAKFFLGMSFYRKGEYNKALKFFVQKDTKNYNPERTEFWTKQCLARIGGGRR</sequence>
<evidence type="ECO:0000313" key="3">
    <source>
        <dbReference type="EMBL" id="TGL63255.1"/>
    </source>
</evidence>
<dbReference type="EMBL" id="RQGF01000012">
    <property type="protein sequence ID" value="TGL63255.1"/>
    <property type="molecule type" value="Genomic_DNA"/>
</dbReference>
<keyword evidence="2" id="KW-0732">Signal</keyword>
<gene>
    <name evidence="3" type="ORF">EHQ64_04635</name>
</gene>
<dbReference type="Proteomes" id="UP000297762">
    <property type="component" value="Unassembled WGS sequence"/>
</dbReference>
<evidence type="ECO:0000313" key="4">
    <source>
        <dbReference type="Proteomes" id="UP000297762"/>
    </source>
</evidence>
<dbReference type="PANTHER" id="PTHR16148">
    <property type="entry name" value="NF-KAPPA-B-REPRESSING FACTOR-RELATED"/>
    <property type="match status" value="1"/>
</dbReference>
<accession>A0A4R9KBL6</accession>
<proteinExistence type="predicted"/>
<evidence type="ECO:0000256" key="2">
    <source>
        <dbReference type="SAM" id="SignalP"/>
    </source>
</evidence>
<feature type="region of interest" description="Disordered" evidence="1">
    <location>
        <begin position="139"/>
        <end position="172"/>
    </location>
</feature>
<feature type="compositionally biased region" description="Polar residues" evidence="1">
    <location>
        <begin position="415"/>
        <end position="424"/>
    </location>
</feature>
<feature type="region of interest" description="Disordered" evidence="1">
    <location>
        <begin position="406"/>
        <end position="461"/>
    </location>
</feature>
<evidence type="ECO:0000256" key="1">
    <source>
        <dbReference type="SAM" id="MobiDB-lite"/>
    </source>
</evidence>
<feature type="signal peptide" evidence="2">
    <location>
        <begin position="1"/>
        <end position="22"/>
    </location>
</feature>
<dbReference type="RefSeq" id="WP_135648345.1">
    <property type="nucleotide sequence ID" value="NZ_RQGF01000012.1"/>
</dbReference>
<feature type="chain" id="PRO_5020520196" description="Tetratricopeptide repeat protein" evidence="2">
    <location>
        <begin position="23"/>
        <end position="563"/>
    </location>
</feature>
<evidence type="ECO:0008006" key="5">
    <source>
        <dbReference type="Google" id="ProtNLM"/>
    </source>
</evidence>
<feature type="compositionally biased region" description="Low complexity" evidence="1">
    <location>
        <begin position="147"/>
        <end position="166"/>
    </location>
</feature>
<dbReference type="PANTHER" id="PTHR16148:SF14">
    <property type="entry name" value="MYND-TYPE DOMAIN-CONTAINING PROTEIN"/>
    <property type="match status" value="1"/>
</dbReference>
<reference evidence="3" key="1">
    <citation type="journal article" date="2019" name="PLoS Negl. Trop. Dis.">
        <title>Revisiting the worldwide diversity of Leptospira species in the environment.</title>
        <authorList>
            <person name="Vincent A.T."/>
            <person name="Schiettekatte O."/>
            <person name="Bourhy P."/>
            <person name="Veyrier F.J."/>
            <person name="Picardeau M."/>
        </authorList>
    </citation>
    <scope>NUCLEOTIDE SEQUENCE [LARGE SCALE GENOMIC DNA]</scope>
    <source>
        <strain evidence="3">201702455</strain>
    </source>
</reference>
<keyword evidence="4" id="KW-1185">Reference proteome</keyword>
<protein>
    <recommendedName>
        <fullName evidence="5">Tetratricopeptide repeat protein</fullName>
    </recommendedName>
</protein>
<comment type="caution">
    <text evidence="3">The sequence shown here is derived from an EMBL/GenBank/DDBJ whole genome shotgun (WGS) entry which is preliminary data.</text>
</comment>
<dbReference type="AlphaFoldDB" id="A0A4R9KBL6"/>
<name>A0A4R9KBL6_9LEPT</name>
<feature type="compositionally biased region" description="Low complexity" evidence="1">
    <location>
        <begin position="434"/>
        <end position="461"/>
    </location>
</feature>